<evidence type="ECO:0000256" key="6">
    <source>
        <dbReference type="ARBA" id="ARBA00023172"/>
    </source>
</evidence>
<dbReference type="GO" id="GO:0046872">
    <property type="term" value="F:metal ion binding"/>
    <property type="evidence" value="ECO:0007669"/>
    <property type="project" value="UniProtKB-KW"/>
</dbReference>
<keyword evidence="5" id="KW-0238">DNA-binding</keyword>
<dbReference type="GO" id="GO:0003677">
    <property type="term" value="F:DNA binding"/>
    <property type="evidence" value="ECO:0007669"/>
    <property type="project" value="UniProtKB-KW"/>
</dbReference>
<dbReference type="Pfam" id="PF07282">
    <property type="entry name" value="Cas12f1-like_TNB"/>
    <property type="match status" value="1"/>
</dbReference>
<evidence type="ECO:0000313" key="12">
    <source>
        <dbReference type="Proteomes" id="UP000012015"/>
    </source>
</evidence>
<dbReference type="AlphaFoldDB" id="M7MZS9"/>
<feature type="compositionally biased region" description="Low complexity" evidence="7">
    <location>
        <begin position="402"/>
        <end position="422"/>
    </location>
</feature>
<proteinExistence type="inferred from homology"/>
<dbReference type="InterPro" id="IPR010095">
    <property type="entry name" value="Cas12f1-like_TNB"/>
</dbReference>
<dbReference type="Proteomes" id="UP000012015">
    <property type="component" value="Unassembled WGS sequence"/>
</dbReference>
<evidence type="ECO:0000259" key="10">
    <source>
        <dbReference type="Pfam" id="PF12323"/>
    </source>
</evidence>
<feature type="region of interest" description="Disordered" evidence="7">
    <location>
        <begin position="227"/>
        <end position="256"/>
    </location>
</feature>
<dbReference type="InterPro" id="IPR001959">
    <property type="entry name" value="Transposase"/>
</dbReference>
<dbReference type="RefSeq" id="WP_007269771.1">
    <property type="nucleotide sequence ID" value="NZ_AOCK01000001.1"/>
</dbReference>
<evidence type="ECO:0000256" key="4">
    <source>
        <dbReference type="ARBA" id="ARBA00022833"/>
    </source>
</evidence>
<keyword evidence="4" id="KW-0862">Zinc</keyword>
<evidence type="ECO:0000259" key="9">
    <source>
        <dbReference type="Pfam" id="PF07282"/>
    </source>
</evidence>
<name>M7MZS9_9MICC</name>
<evidence type="ECO:0000313" key="11">
    <source>
        <dbReference type="EMBL" id="EMR00557.1"/>
    </source>
</evidence>
<keyword evidence="3" id="KW-0479">Metal-binding</keyword>
<comment type="similarity">
    <text evidence="1">In the C-terminal section; belongs to the transposase 35 family.</text>
</comment>
<dbReference type="GO" id="GO:0006310">
    <property type="term" value="P:DNA recombination"/>
    <property type="evidence" value="ECO:0007669"/>
    <property type="project" value="UniProtKB-KW"/>
</dbReference>
<feature type="compositionally biased region" description="Basic residues" evidence="7">
    <location>
        <begin position="230"/>
        <end position="245"/>
    </location>
</feature>
<evidence type="ECO:0000256" key="3">
    <source>
        <dbReference type="ARBA" id="ARBA00022723"/>
    </source>
</evidence>
<evidence type="ECO:0000256" key="7">
    <source>
        <dbReference type="SAM" id="MobiDB-lite"/>
    </source>
</evidence>
<feature type="domain" description="Probable transposase IS891/IS1136/IS1341" evidence="8">
    <location>
        <begin position="177"/>
        <end position="290"/>
    </location>
</feature>
<feature type="region of interest" description="Disordered" evidence="7">
    <location>
        <begin position="400"/>
        <end position="422"/>
    </location>
</feature>
<evidence type="ECO:0000256" key="2">
    <source>
        <dbReference type="ARBA" id="ARBA00022578"/>
    </source>
</evidence>
<dbReference type="Pfam" id="PF12323">
    <property type="entry name" value="HTH_OrfB_IS605"/>
    <property type="match status" value="1"/>
</dbReference>
<dbReference type="PATRIC" id="fig|1276920.7.peg.566"/>
<keyword evidence="6" id="KW-0233">DNA recombination</keyword>
<evidence type="ECO:0000256" key="5">
    <source>
        <dbReference type="ARBA" id="ARBA00023125"/>
    </source>
</evidence>
<accession>M7MZS9</accession>
<reference evidence="11 12" key="1">
    <citation type="journal article" date="2013" name="Genome Announc.">
        <title>Draft Genome Sequence of Arthrobacter gangotriensis Strain Lz1yT, Isolated from a Penguin Rookery Soil Sample Collected in Antarctica, near the Indian Station Dakshin Gangotri.</title>
        <authorList>
            <person name="Shivaji S."/>
            <person name="Ara S."/>
            <person name="Bandi S."/>
            <person name="Singh A."/>
            <person name="Kumar Pinnaka A."/>
        </authorList>
    </citation>
    <scope>NUCLEOTIDE SEQUENCE [LARGE SCALE GENOMIC DNA]</scope>
    <source>
        <strain evidence="11 12">Lz1y</strain>
    </source>
</reference>
<protein>
    <submittedName>
        <fullName evidence="11">Transposase, IS605 OrfB family</fullName>
    </submittedName>
</protein>
<keyword evidence="12" id="KW-1185">Reference proteome</keyword>
<evidence type="ECO:0000256" key="1">
    <source>
        <dbReference type="ARBA" id="ARBA00008761"/>
    </source>
</evidence>
<dbReference type="Pfam" id="PF01385">
    <property type="entry name" value="OrfB_IS605"/>
    <property type="match status" value="1"/>
</dbReference>
<keyword evidence="2" id="KW-0815">Transposition</keyword>
<dbReference type="InterPro" id="IPR021027">
    <property type="entry name" value="Transposase_put_HTH"/>
</dbReference>
<evidence type="ECO:0000259" key="8">
    <source>
        <dbReference type="Pfam" id="PF01385"/>
    </source>
</evidence>
<gene>
    <name evidence="11" type="ORF">ADIAG_00564</name>
</gene>
<feature type="domain" description="Cas12f1-like TNB" evidence="9">
    <location>
        <begin position="325"/>
        <end position="394"/>
    </location>
</feature>
<sequence length="453" mass="51240">MESGRRNYRFRVYPTPGQAAALERQGHAARALWNLLHAAWEANGFRVGLDWYTQEIKNIRKDAEYIWFADLPAQAAQAVWKDYFQAWRNCWNPEHPAKAPVFKKRHTRMGVDIPQASHFKPTRINDKYITVNVPLAGKIRVRLHRKVDFTQVTGAHLNRDGLGWHITLRTKTGPIIKPTAHKRAAIGIDRGVTVPLALSDGTNFWHPDFTTATERTTLLRLERRLARQETRRKKTNARTSNRQRRTREAISAINSRQTRRRKDFLDTASRKITTDYALVVLEELDIGNLTARAKPKPDPKKPGVWLPNNAAAKTGLNRSILNEGWGGFRRMITYKAAEHGGQIVTVDARYTSQTCANCRTRGIRESQAKFRCTTSTCHMFGITVNADTNAAEEIETRGTELASSDTTVATAPPAPTTVSIPPAKVPIESPPSVIGNSHLHQLHLEVHERYLRH</sequence>
<feature type="domain" description="Transposase putative helix-turn-helix" evidence="10">
    <location>
        <begin position="5"/>
        <end position="36"/>
    </location>
</feature>
<dbReference type="STRING" id="1276920.ADIAG_00564"/>
<dbReference type="NCBIfam" id="NF040570">
    <property type="entry name" value="guided_TnpB"/>
    <property type="match status" value="1"/>
</dbReference>
<organism evidence="11 12">
    <name type="scientific">Paeniglutamicibacter gangotriensis Lz1y</name>
    <dbReference type="NCBI Taxonomy" id="1276920"/>
    <lineage>
        <taxon>Bacteria</taxon>
        <taxon>Bacillati</taxon>
        <taxon>Actinomycetota</taxon>
        <taxon>Actinomycetes</taxon>
        <taxon>Micrococcales</taxon>
        <taxon>Micrococcaceae</taxon>
        <taxon>Paeniglutamicibacter</taxon>
    </lineage>
</organism>
<dbReference type="GO" id="GO:0032196">
    <property type="term" value="P:transposition"/>
    <property type="evidence" value="ECO:0007669"/>
    <property type="project" value="UniProtKB-KW"/>
</dbReference>
<dbReference type="EMBL" id="AOCK01000001">
    <property type="protein sequence ID" value="EMR00557.1"/>
    <property type="molecule type" value="Genomic_DNA"/>
</dbReference>
<comment type="caution">
    <text evidence="11">The sequence shown here is derived from an EMBL/GenBank/DDBJ whole genome shotgun (WGS) entry which is preliminary data.</text>
</comment>
<dbReference type="eggNOG" id="COG0675">
    <property type="taxonomic scope" value="Bacteria"/>
</dbReference>